<gene>
    <name evidence="1" type="ORF">BpHYR1_046764</name>
</gene>
<evidence type="ECO:0000313" key="1">
    <source>
        <dbReference type="EMBL" id="RNA33849.1"/>
    </source>
</evidence>
<accession>A0A3M7SDP1</accession>
<reference evidence="1 2" key="1">
    <citation type="journal article" date="2018" name="Sci. Rep.">
        <title>Genomic signatures of local adaptation to the degree of environmental predictability in rotifers.</title>
        <authorList>
            <person name="Franch-Gras L."/>
            <person name="Hahn C."/>
            <person name="Garcia-Roger E.M."/>
            <person name="Carmona M.J."/>
            <person name="Serra M."/>
            <person name="Gomez A."/>
        </authorList>
    </citation>
    <scope>NUCLEOTIDE SEQUENCE [LARGE SCALE GENOMIC DNA]</scope>
    <source>
        <strain evidence="1">HYR1</strain>
    </source>
</reference>
<sequence length="78" mass="9237">MEITILCGLNVTVLLDFFDDYLFLLMQNLPELSKETDNGEALISFLTKRLLHRVDNRYYYPVETKKYFPIKLTSEKIT</sequence>
<evidence type="ECO:0000313" key="2">
    <source>
        <dbReference type="Proteomes" id="UP000276133"/>
    </source>
</evidence>
<dbReference type="EMBL" id="REGN01001570">
    <property type="protein sequence ID" value="RNA33849.1"/>
    <property type="molecule type" value="Genomic_DNA"/>
</dbReference>
<name>A0A3M7SDP1_BRAPC</name>
<dbReference type="AlphaFoldDB" id="A0A3M7SDP1"/>
<proteinExistence type="predicted"/>
<comment type="caution">
    <text evidence="1">The sequence shown here is derived from an EMBL/GenBank/DDBJ whole genome shotgun (WGS) entry which is preliminary data.</text>
</comment>
<organism evidence="1 2">
    <name type="scientific">Brachionus plicatilis</name>
    <name type="common">Marine rotifer</name>
    <name type="synonym">Brachionus muelleri</name>
    <dbReference type="NCBI Taxonomy" id="10195"/>
    <lineage>
        <taxon>Eukaryota</taxon>
        <taxon>Metazoa</taxon>
        <taxon>Spiralia</taxon>
        <taxon>Gnathifera</taxon>
        <taxon>Rotifera</taxon>
        <taxon>Eurotatoria</taxon>
        <taxon>Monogononta</taxon>
        <taxon>Pseudotrocha</taxon>
        <taxon>Ploima</taxon>
        <taxon>Brachionidae</taxon>
        <taxon>Brachionus</taxon>
    </lineage>
</organism>
<protein>
    <submittedName>
        <fullName evidence="1">Uncharacterized protein</fullName>
    </submittedName>
</protein>
<keyword evidence="2" id="KW-1185">Reference proteome</keyword>
<dbReference type="Proteomes" id="UP000276133">
    <property type="component" value="Unassembled WGS sequence"/>
</dbReference>